<evidence type="ECO:0000313" key="1">
    <source>
        <dbReference type="EMBL" id="JAH11707.1"/>
    </source>
</evidence>
<name>A0A0E9Q591_ANGAN</name>
<accession>A0A0E9Q591</accession>
<organism evidence="1">
    <name type="scientific">Anguilla anguilla</name>
    <name type="common">European freshwater eel</name>
    <name type="synonym">Muraena anguilla</name>
    <dbReference type="NCBI Taxonomy" id="7936"/>
    <lineage>
        <taxon>Eukaryota</taxon>
        <taxon>Metazoa</taxon>
        <taxon>Chordata</taxon>
        <taxon>Craniata</taxon>
        <taxon>Vertebrata</taxon>
        <taxon>Euteleostomi</taxon>
        <taxon>Actinopterygii</taxon>
        <taxon>Neopterygii</taxon>
        <taxon>Teleostei</taxon>
        <taxon>Anguilliformes</taxon>
        <taxon>Anguillidae</taxon>
        <taxon>Anguilla</taxon>
    </lineage>
</organism>
<sequence length="36" mass="4189">MFLFLKKHIFTSNISKYIFNKILGFIDLVGTILAIE</sequence>
<reference evidence="1" key="2">
    <citation type="journal article" date="2015" name="Fish Shellfish Immunol.">
        <title>Early steps in the European eel (Anguilla anguilla)-Vibrio vulnificus interaction in the gills: Role of the RtxA13 toxin.</title>
        <authorList>
            <person name="Callol A."/>
            <person name="Pajuelo D."/>
            <person name="Ebbesson L."/>
            <person name="Teles M."/>
            <person name="MacKenzie S."/>
            <person name="Amaro C."/>
        </authorList>
    </citation>
    <scope>NUCLEOTIDE SEQUENCE</scope>
</reference>
<protein>
    <submittedName>
        <fullName evidence="1">Uncharacterized protein</fullName>
    </submittedName>
</protein>
<reference evidence="1" key="1">
    <citation type="submission" date="2014-11" db="EMBL/GenBank/DDBJ databases">
        <authorList>
            <person name="Amaro Gonzalez C."/>
        </authorList>
    </citation>
    <scope>NUCLEOTIDE SEQUENCE</scope>
</reference>
<dbReference type="AlphaFoldDB" id="A0A0E9Q591"/>
<proteinExistence type="predicted"/>
<dbReference type="EMBL" id="GBXM01096870">
    <property type="protein sequence ID" value="JAH11707.1"/>
    <property type="molecule type" value="Transcribed_RNA"/>
</dbReference>